<sequence>MLEYSAQAWAWWVPSVTSARHGYVTVASVYKRTPVHVPYKMRCVWSVTAVSGITGAACTSVRSVMGSCARTTSLNIRRPARCWSRRITSANLATDWANIRVFVVKLATVMITSRGKVSSTRKTRPFRVPSVAMRRRRPRILACPPAVTSLVDNTWSMKMATMMITVAGVRSVMEVELDSAMVEAVRLLGTTPMMKMMMMKTMTMKMGRTKKMVKIARERK</sequence>
<protein>
    <submittedName>
        <fullName evidence="1">Uncharacterized protein</fullName>
    </submittedName>
</protein>
<dbReference type="EMBL" id="HBUF01040806">
    <property type="protein sequence ID" value="CAG6618062.1"/>
    <property type="molecule type" value="Transcribed_RNA"/>
</dbReference>
<dbReference type="EMBL" id="HBUF01040807">
    <property type="protein sequence ID" value="CAG6618066.1"/>
    <property type="molecule type" value="Transcribed_RNA"/>
</dbReference>
<accession>A0A8D8M5M0</accession>
<reference evidence="1" key="1">
    <citation type="submission" date="2021-05" db="EMBL/GenBank/DDBJ databases">
        <authorList>
            <person name="Alioto T."/>
            <person name="Alioto T."/>
            <person name="Gomez Garrido J."/>
        </authorList>
    </citation>
    <scope>NUCLEOTIDE SEQUENCE</scope>
</reference>
<dbReference type="EMBL" id="HBUF01040805">
    <property type="protein sequence ID" value="CAG6618058.1"/>
    <property type="molecule type" value="Transcribed_RNA"/>
</dbReference>
<evidence type="ECO:0000313" key="1">
    <source>
        <dbReference type="EMBL" id="CAG6618062.1"/>
    </source>
</evidence>
<organism evidence="1">
    <name type="scientific">Cacopsylla melanoneura</name>
    <dbReference type="NCBI Taxonomy" id="428564"/>
    <lineage>
        <taxon>Eukaryota</taxon>
        <taxon>Metazoa</taxon>
        <taxon>Ecdysozoa</taxon>
        <taxon>Arthropoda</taxon>
        <taxon>Hexapoda</taxon>
        <taxon>Insecta</taxon>
        <taxon>Pterygota</taxon>
        <taxon>Neoptera</taxon>
        <taxon>Paraneoptera</taxon>
        <taxon>Hemiptera</taxon>
        <taxon>Sternorrhyncha</taxon>
        <taxon>Psylloidea</taxon>
        <taxon>Psyllidae</taxon>
        <taxon>Psyllinae</taxon>
        <taxon>Cacopsylla</taxon>
    </lineage>
</organism>
<dbReference type="AlphaFoldDB" id="A0A8D8M5M0"/>
<dbReference type="EMBL" id="HBUF01040804">
    <property type="protein sequence ID" value="CAG6618054.1"/>
    <property type="molecule type" value="Transcribed_RNA"/>
</dbReference>
<proteinExistence type="predicted"/>
<name>A0A8D8M5M0_9HEMI</name>